<sequence length="92" mass="10634">MDDWADWKTPCISIGIEEPLGYAYGLRNTKQRKEQEYRLETQYQPLTSKETIQPRENITKMTGVPGGFIDTAEPGEERVMIPTKYKAQKPLK</sequence>
<evidence type="ECO:0000313" key="2">
    <source>
        <dbReference type="Proteomes" id="UP000765509"/>
    </source>
</evidence>
<reference evidence="1" key="1">
    <citation type="submission" date="2021-03" db="EMBL/GenBank/DDBJ databases">
        <title>Draft genome sequence of rust myrtle Austropuccinia psidii MF-1, a brazilian biotype.</title>
        <authorList>
            <person name="Quecine M.C."/>
            <person name="Pachon D.M.R."/>
            <person name="Bonatelli M.L."/>
            <person name="Correr F.H."/>
            <person name="Franceschini L.M."/>
            <person name="Leite T.F."/>
            <person name="Margarido G.R.A."/>
            <person name="Almeida C.A."/>
            <person name="Ferrarezi J.A."/>
            <person name="Labate C.A."/>
        </authorList>
    </citation>
    <scope>NUCLEOTIDE SEQUENCE</scope>
    <source>
        <strain evidence="1">MF-1</strain>
    </source>
</reference>
<keyword evidence="2" id="KW-1185">Reference proteome</keyword>
<comment type="caution">
    <text evidence="1">The sequence shown here is derived from an EMBL/GenBank/DDBJ whole genome shotgun (WGS) entry which is preliminary data.</text>
</comment>
<dbReference type="Proteomes" id="UP000765509">
    <property type="component" value="Unassembled WGS sequence"/>
</dbReference>
<dbReference type="AlphaFoldDB" id="A0A9Q3J0Y3"/>
<accession>A0A9Q3J0Y3</accession>
<name>A0A9Q3J0Y3_9BASI</name>
<proteinExistence type="predicted"/>
<dbReference type="EMBL" id="AVOT02060658">
    <property type="protein sequence ID" value="MBW0554093.1"/>
    <property type="molecule type" value="Genomic_DNA"/>
</dbReference>
<evidence type="ECO:0000313" key="1">
    <source>
        <dbReference type="EMBL" id="MBW0554093.1"/>
    </source>
</evidence>
<gene>
    <name evidence="1" type="ORF">O181_093808</name>
</gene>
<protein>
    <submittedName>
        <fullName evidence="1">Uncharacterized protein</fullName>
    </submittedName>
</protein>
<organism evidence="1 2">
    <name type="scientific">Austropuccinia psidii MF-1</name>
    <dbReference type="NCBI Taxonomy" id="1389203"/>
    <lineage>
        <taxon>Eukaryota</taxon>
        <taxon>Fungi</taxon>
        <taxon>Dikarya</taxon>
        <taxon>Basidiomycota</taxon>
        <taxon>Pucciniomycotina</taxon>
        <taxon>Pucciniomycetes</taxon>
        <taxon>Pucciniales</taxon>
        <taxon>Sphaerophragmiaceae</taxon>
        <taxon>Austropuccinia</taxon>
    </lineage>
</organism>
<dbReference type="OrthoDB" id="2506366at2759"/>